<dbReference type="SUPFAM" id="SSF50129">
    <property type="entry name" value="GroES-like"/>
    <property type="match status" value="1"/>
</dbReference>
<evidence type="ECO:0000313" key="4">
    <source>
        <dbReference type="EMBL" id="SVB65534.1"/>
    </source>
</evidence>
<sequence>VVETTQAALKVGPSTMDFREMEVPEIGPDEALLKVEVAGVCGTDVSQYRLELRGSPIIMGHENVGYITSVGKQFAARKGVHEGDLVFLEHYLPCGNCEWDHMGEYRHCTATDWFYDNHAIRYGYTSIETTPSLWGGFSQYLYLAPNAIIHKVPDGVTPEEAGTATPMANGVQWALYEGGVDYSSTVLIQGPGQQGMCCVIASKHAGAECVIVTGTAKDARRLEVAKAMGADYVIDISAEDPLERIMEITGGRGIDVSVDCTVGSGTAPTLLGIEAAKRRGATLVVQGEDGEFPNFPIGRMTRKYITLKSARGHSYKSVEVGMQQIASRRFSLELMTTHSFGLSEVDYAIKSVTGEGAPGAIHVSVYPWR</sequence>
<evidence type="ECO:0008006" key="5">
    <source>
        <dbReference type="Google" id="ProtNLM"/>
    </source>
</evidence>
<keyword evidence="1" id="KW-0560">Oxidoreductase</keyword>
<dbReference type="Gene3D" id="3.90.180.10">
    <property type="entry name" value="Medium-chain alcohol dehydrogenases, catalytic domain"/>
    <property type="match status" value="1"/>
</dbReference>
<dbReference type="GO" id="GO:0016491">
    <property type="term" value="F:oxidoreductase activity"/>
    <property type="evidence" value="ECO:0007669"/>
    <property type="project" value="UniProtKB-KW"/>
</dbReference>
<reference evidence="4" key="1">
    <citation type="submission" date="2018-05" db="EMBL/GenBank/DDBJ databases">
        <authorList>
            <person name="Lanie J.A."/>
            <person name="Ng W.-L."/>
            <person name="Kazmierczak K.M."/>
            <person name="Andrzejewski T.M."/>
            <person name="Davidsen T.M."/>
            <person name="Wayne K.J."/>
            <person name="Tettelin H."/>
            <person name="Glass J.I."/>
            <person name="Rusch D."/>
            <person name="Podicherti R."/>
            <person name="Tsui H.-C.T."/>
            <person name="Winkler M.E."/>
        </authorList>
    </citation>
    <scope>NUCLEOTIDE SEQUENCE</scope>
</reference>
<dbReference type="Gene3D" id="3.40.50.720">
    <property type="entry name" value="NAD(P)-binding Rossmann-like Domain"/>
    <property type="match status" value="1"/>
</dbReference>
<feature type="non-terminal residue" evidence="4">
    <location>
        <position position="1"/>
    </location>
</feature>
<dbReference type="SUPFAM" id="SSF51735">
    <property type="entry name" value="NAD(P)-binding Rossmann-fold domains"/>
    <property type="match status" value="1"/>
</dbReference>
<dbReference type="Pfam" id="PF00107">
    <property type="entry name" value="ADH_zinc_N"/>
    <property type="match status" value="1"/>
</dbReference>
<dbReference type="InterPro" id="IPR013149">
    <property type="entry name" value="ADH-like_C"/>
</dbReference>
<proteinExistence type="predicted"/>
<evidence type="ECO:0000259" key="3">
    <source>
        <dbReference type="Pfam" id="PF08240"/>
    </source>
</evidence>
<dbReference type="PANTHER" id="PTHR43401">
    <property type="entry name" value="L-THREONINE 3-DEHYDROGENASE"/>
    <property type="match status" value="1"/>
</dbReference>
<dbReference type="InterPro" id="IPR050129">
    <property type="entry name" value="Zn_alcohol_dh"/>
</dbReference>
<gene>
    <name evidence="4" type="ORF">METZ01_LOCUS218388</name>
</gene>
<evidence type="ECO:0000259" key="2">
    <source>
        <dbReference type="Pfam" id="PF00107"/>
    </source>
</evidence>
<accession>A0A382FT31</accession>
<dbReference type="InterPro" id="IPR013154">
    <property type="entry name" value="ADH-like_N"/>
</dbReference>
<evidence type="ECO:0000256" key="1">
    <source>
        <dbReference type="ARBA" id="ARBA00023002"/>
    </source>
</evidence>
<dbReference type="AlphaFoldDB" id="A0A382FT31"/>
<feature type="domain" description="Alcohol dehydrogenase-like N-terminal" evidence="3">
    <location>
        <begin position="27"/>
        <end position="154"/>
    </location>
</feature>
<protein>
    <recommendedName>
        <fullName evidence="5">Enoyl reductase (ER) domain-containing protein</fullName>
    </recommendedName>
</protein>
<dbReference type="EMBL" id="UINC01051407">
    <property type="protein sequence ID" value="SVB65534.1"/>
    <property type="molecule type" value="Genomic_DNA"/>
</dbReference>
<dbReference type="PANTHER" id="PTHR43401:SF2">
    <property type="entry name" value="L-THREONINE 3-DEHYDROGENASE"/>
    <property type="match status" value="1"/>
</dbReference>
<dbReference type="Pfam" id="PF08240">
    <property type="entry name" value="ADH_N"/>
    <property type="match status" value="1"/>
</dbReference>
<name>A0A382FT31_9ZZZZ</name>
<organism evidence="4">
    <name type="scientific">marine metagenome</name>
    <dbReference type="NCBI Taxonomy" id="408172"/>
    <lineage>
        <taxon>unclassified sequences</taxon>
        <taxon>metagenomes</taxon>
        <taxon>ecological metagenomes</taxon>
    </lineage>
</organism>
<dbReference type="InterPro" id="IPR036291">
    <property type="entry name" value="NAD(P)-bd_dom_sf"/>
</dbReference>
<feature type="domain" description="Alcohol dehydrogenase-like C-terminal" evidence="2">
    <location>
        <begin position="195"/>
        <end position="318"/>
    </location>
</feature>
<dbReference type="InterPro" id="IPR011032">
    <property type="entry name" value="GroES-like_sf"/>
</dbReference>